<feature type="compositionally biased region" description="Low complexity" evidence="1">
    <location>
        <begin position="267"/>
        <end position="276"/>
    </location>
</feature>
<dbReference type="EnsemblMetazoa" id="GAUT036774-RA">
    <property type="protein sequence ID" value="GAUT036774-PA"/>
    <property type="gene ID" value="GAUT036774"/>
</dbReference>
<proteinExistence type="predicted"/>
<evidence type="ECO:0000313" key="3">
    <source>
        <dbReference type="Proteomes" id="UP000078200"/>
    </source>
</evidence>
<reference evidence="2" key="1">
    <citation type="submission" date="2020-05" db="UniProtKB">
        <authorList>
            <consortium name="EnsemblMetazoa"/>
        </authorList>
    </citation>
    <scope>IDENTIFICATION</scope>
    <source>
        <strain evidence="2">TTRI</strain>
    </source>
</reference>
<dbReference type="AlphaFoldDB" id="A0A1A9VGU0"/>
<sequence length="276" mass="30536">MVSRRFRCYTLDGVLVLRKRLWMMHLDINSSQNEDNGVSELISKGNRELTKHLERKFLVSRRLAPLSLPQHQNSKNPHRNIVHRSRVRKRITSLLPSFVKQTFLRDKNESRATLLPRGGNDKPRKGEPARKGAKSSISHQKGSRVKADIGIAGLGSNISLKRFLGWKMGSPVVHVRLPSASKATSVGRGPQRPALTGVGLGEPARSKTLGLSNLRANSSSNGSNEVARNRGRVNGAKLVARSNTDGPRVMERPRDGLGPRDQQVGGENNKYNNNEN</sequence>
<evidence type="ECO:0000313" key="2">
    <source>
        <dbReference type="EnsemblMetazoa" id="GAUT036774-PA"/>
    </source>
</evidence>
<feature type="region of interest" description="Disordered" evidence="1">
    <location>
        <begin position="109"/>
        <end position="144"/>
    </location>
</feature>
<feature type="region of interest" description="Disordered" evidence="1">
    <location>
        <begin position="180"/>
        <end position="276"/>
    </location>
</feature>
<feature type="compositionally biased region" description="Polar residues" evidence="1">
    <location>
        <begin position="209"/>
        <end position="226"/>
    </location>
</feature>
<accession>A0A1A9VGU0</accession>
<name>A0A1A9VGU0_GLOAU</name>
<dbReference type="Proteomes" id="UP000078200">
    <property type="component" value="Unassembled WGS sequence"/>
</dbReference>
<dbReference type="VEuPathDB" id="VectorBase:GAUT036774"/>
<organism evidence="2 3">
    <name type="scientific">Glossina austeni</name>
    <name type="common">Savannah tsetse fly</name>
    <dbReference type="NCBI Taxonomy" id="7395"/>
    <lineage>
        <taxon>Eukaryota</taxon>
        <taxon>Metazoa</taxon>
        <taxon>Ecdysozoa</taxon>
        <taxon>Arthropoda</taxon>
        <taxon>Hexapoda</taxon>
        <taxon>Insecta</taxon>
        <taxon>Pterygota</taxon>
        <taxon>Neoptera</taxon>
        <taxon>Endopterygota</taxon>
        <taxon>Diptera</taxon>
        <taxon>Brachycera</taxon>
        <taxon>Muscomorpha</taxon>
        <taxon>Hippoboscoidea</taxon>
        <taxon>Glossinidae</taxon>
        <taxon>Glossina</taxon>
    </lineage>
</organism>
<feature type="compositionally biased region" description="Basic and acidic residues" evidence="1">
    <location>
        <begin position="248"/>
        <end position="258"/>
    </location>
</feature>
<feature type="compositionally biased region" description="Basic and acidic residues" evidence="1">
    <location>
        <begin position="119"/>
        <end position="130"/>
    </location>
</feature>
<protein>
    <submittedName>
        <fullName evidence="2">Uncharacterized protein</fullName>
    </submittedName>
</protein>
<evidence type="ECO:0000256" key="1">
    <source>
        <dbReference type="SAM" id="MobiDB-lite"/>
    </source>
</evidence>
<keyword evidence="3" id="KW-1185">Reference proteome</keyword>